<proteinExistence type="predicted"/>
<dbReference type="InterPro" id="IPR007219">
    <property type="entry name" value="XnlR_reg_dom"/>
</dbReference>
<dbReference type="InterPro" id="IPR050987">
    <property type="entry name" value="AtrR-like"/>
</dbReference>
<feature type="signal peptide" evidence="2">
    <location>
        <begin position="1"/>
        <end position="16"/>
    </location>
</feature>
<evidence type="ECO:0000313" key="4">
    <source>
        <dbReference type="EMBL" id="RGP66046.1"/>
    </source>
</evidence>
<dbReference type="GO" id="GO:0003677">
    <property type="term" value="F:DNA binding"/>
    <property type="evidence" value="ECO:0007669"/>
    <property type="project" value="InterPro"/>
</dbReference>
<dbReference type="PANTHER" id="PTHR46910:SF13">
    <property type="entry name" value="SPECIFIC TRANSCRIPTION FACTOR, PUTATIVE (AFU_ORTHOLOGUE AFUA_4G06190)-RELATED"/>
    <property type="match status" value="1"/>
</dbReference>
<feature type="chain" id="PRO_5017463695" evidence="2">
    <location>
        <begin position="17"/>
        <end position="842"/>
    </location>
</feature>
<dbReference type="Proteomes" id="UP000266152">
    <property type="component" value="Unassembled WGS sequence"/>
</dbReference>
<evidence type="ECO:0000259" key="3">
    <source>
        <dbReference type="SMART" id="SM00906"/>
    </source>
</evidence>
<keyword evidence="5" id="KW-1185">Reference proteome</keyword>
<dbReference type="GO" id="GO:0006351">
    <property type="term" value="P:DNA-templated transcription"/>
    <property type="evidence" value="ECO:0007669"/>
    <property type="project" value="InterPro"/>
</dbReference>
<dbReference type="EMBL" id="PXOF01000097">
    <property type="protein sequence ID" value="RGP66046.1"/>
    <property type="molecule type" value="Genomic_DNA"/>
</dbReference>
<protein>
    <submittedName>
        <fullName evidence="4">Fungal specific transcription factor</fullName>
    </submittedName>
</protein>
<dbReference type="PANTHER" id="PTHR46910">
    <property type="entry name" value="TRANSCRIPTION FACTOR PDR1"/>
    <property type="match status" value="1"/>
</dbReference>
<evidence type="ECO:0000256" key="2">
    <source>
        <dbReference type="SAM" id="SignalP"/>
    </source>
</evidence>
<evidence type="ECO:0000256" key="1">
    <source>
        <dbReference type="ARBA" id="ARBA00023242"/>
    </source>
</evidence>
<keyword evidence="2" id="KW-0732">Signal</keyword>
<dbReference type="GO" id="GO:0003700">
    <property type="term" value="F:DNA-binding transcription factor activity"/>
    <property type="evidence" value="ECO:0007669"/>
    <property type="project" value="InterPro"/>
</dbReference>
<organism evidence="4 5">
    <name type="scientific">Fusarium sporotrichioides</name>
    <dbReference type="NCBI Taxonomy" id="5514"/>
    <lineage>
        <taxon>Eukaryota</taxon>
        <taxon>Fungi</taxon>
        <taxon>Dikarya</taxon>
        <taxon>Ascomycota</taxon>
        <taxon>Pezizomycotina</taxon>
        <taxon>Sordariomycetes</taxon>
        <taxon>Hypocreomycetidae</taxon>
        <taxon>Hypocreales</taxon>
        <taxon>Nectriaceae</taxon>
        <taxon>Fusarium</taxon>
    </lineage>
</organism>
<name>A0A395S0V4_FUSSP</name>
<dbReference type="SMART" id="SM00906">
    <property type="entry name" value="Fungal_trans"/>
    <property type="match status" value="1"/>
</dbReference>
<comment type="caution">
    <text evidence="4">The sequence shown here is derived from an EMBL/GenBank/DDBJ whole genome shotgun (WGS) entry which is preliminary data.</text>
</comment>
<accession>A0A395S0V4</accession>
<gene>
    <name evidence="4" type="ORF">FSPOR_6872</name>
</gene>
<dbReference type="CDD" id="cd12148">
    <property type="entry name" value="fungal_TF_MHR"/>
    <property type="match status" value="1"/>
</dbReference>
<feature type="domain" description="Xylanolytic transcriptional activator regulatory" evidence="3">
    <location>
        <begin position="395"/>
        <end position="461"/>
    </location>
</feature>
<dbReference type="GO" id="GO:0008270">
    <property type="term" value="F:zinc ion binding"/>
    <property type="evidence" value="ECO:0007669"/>
    <property type="project" value="InterPro"/>
</dbReference>
<keyword evidence="1" id="KW-0539">Nucleus</keyword>
<dbReference type="AlphaFoldDB" id="A0A395S0V4"/>
<evidence type="ECO:0000313" key="5">
    <source>
        <dbReference type="Proteomes" id="UP000266152"/>
    </source>
</evidence>
<reference evidence="4 5" key="1">
    <citation type="journal article" date="2018" name="PLoS Pathog.">
        <title>Evolution of structural diversity of trichothecenes, a family of toxins produced by plant pathogenic and entomopathogenic fungi.</title>
        <authorList>
            <person name="Proctor R.H."/>
            <person name="McCormick S.P."/>
            <person name="Kim H.S."/>
            <person name="Cardoza R.E."/>
            <person name="Stanley A.M."/>
            <person name="Lindo L."/>
            <person name="Kelly A."/>
            <person name="Brown D.W."/>
            <person name="Lee T."/>
            <person name="Vaughan M.M."/>
            <person name="Alexander N.J."/>
            <person name="Busman M."/>
            <person name="Gutierrez S."/>
        </authorList>
    </citation>
    <scope>NUCLEOTIDE SEQUENCE [LARGE SCALE GENOMIC DNA]</scope>
    <source>
        <strain evidence="4 5">NRRL 3299</strain>
    </source>
</reference>
<dbReference type="Pfam" id="PF04082">
    <property type="entry name" value="Fungal_trans"/>
    <property type="match status" value="1"/>
</dbReference>
<sequence length="842" mass="92599">MNQLAALNLLLPVVAAIDAYLFMTPDCTFGTGAGGGFGSYLRCNNLRPNTCCGIDIADSPFQSVSILGIQDGFGAVLSGYNGGNCTTRLARVDNRGNGGSKLCIPDFGPQYKYTGCDYRSGFSKKDSSNGKAECQRPDVLVLPDGSEYDLGRLSDDSLKELIDISVQASGSSDIPTKFQSDTDVSVSAIPVENARANAAAVILAIVVVSIKQHVLIHERRDTVLVAVTHTDRVNPVRQQRDLTNDVLSDCSGASSVPLRPESYDYSIRLGENNFGSVNNDTAGRPTGKPASNFVGVDQVRQAIEYRTVGSVGGALAAFNMETWVAVLQLWDEEVGLQYPLLNIHQLLGEINAAKQDAASPRPSPGSKYQSFMYSLLIMYTLKAVYSFLVDREILAWRTTGTALRLLQELDCEDNSGHDNEIDDKLFWTVYTLDRRWSFGTGLPFAVSDSDITRKSKPDDGIISSAYLNQMISYCSIASDVRKSLFSASPSAASSTSTRDFLEFRVLQWQRNLPEELRFQGPQDMFDSSKESRGEFRLRLLLYLRANQMRIVIHRKFATRSETDTLDPSTTRTMIEVAQNTIHVLLSIARETDIYYAQHKTFNHFLETALSSLLLVLCSPAASHHSSCLTDVFMAMDFIRQLAKRSPISERLKNKLQGIQQLIFEANGQSLRPSHLHTMNRDSVTSEGSSQRNDTAAIVQSVSSRPVAHSQLPGQVELLTDPLNTWAAVHQLPLQQRRTSTAADLQAETMIPSPVMSGPNPSQPIWISQEDSSNGVVGGNLSDGSSPAHGVSFESIPRVEGIWPLVSTDPSDPHEMDFTTEDLAIFRSPDMAEILKDYDSFFF</sequence>